<dbReference type="Pfam" id="PF01764">
    <property type="entry name" value="Lipase_3"/>
    <property type="match status" value="1"/>
</dbReference>
<dbReference type="GO" id="GO:0006629">
    <property type="term" value="P:lipid metabolic process"/>
    <property type="evidence" value="ECO:0007669"/>
    <property type="project" value="InterPro"/>
</dbReference>
<dbReference type="EMBL" id="MN739262">
    <property type="protein sequence ID" value="QHS96035.1"/>
    <property type="molecule type" value="Genomic_DNA"/>
</dbReference>
<dbReference type="InterPro" id="IPR002921">
    <property type="entry name" value="Fungal_lipase-type"/>
</dbReference>
<feature type="region of interest" description="Disordered" evidence="1">
    <location>
        <begin position="649"/>
        <end position="673"/>
    </location>
</feature>
<dbReference type="SUPFAM" id="SSF53474">
    <property type="entry name" value="alpha/beta-Hydrolases"/>
    <property type="match status" value="1"/>
</dbReference>
<evidence type="ECO:0000256" key="1">
    <source>
        <dbReference type="SAM" id="MobiDB-lite"/>
    </source>
</evidence>
<name>A0A6C0BUB3_9ZZZZ</name>
<dbReference type="Gene3D" id="3.40.50.1820">
    <property type="entry name" value="alpha/beta hydrolase"/>
    <property type="match status" value="1"/>
</dbReference>
<evidence type="ECO:0000313" key="3">
    <source>
        <dbReference type="EMBL" id="QHS96035.1"/>
    </source>
</evidence>
<feature type="domain" description="Fungal lipase-type" evidence="2">
    <location>
        <begin position="269"/>
        <end position="420"/>
    </location>
</feature>
<organism evidence="3">
    <name type="scientific">viral metagenome</name>
    <dbReference type="NCBI Taxonomy" id="1070528"/>
    <lineage>
        <taxon>unclassified sequences</taxon>
        <taxon>metagenomes</taxon>
        <taxon>organismal metagenomes</taxon>
    </lineage>
</organism>
<dbReference type="AlphaFoldDB" id="A0A6C0BUB3"/>
<reference evidence="3" key="1">
    <citation type="journal article" date="2020" name="Nature">
        <title>Giant virus diversity and host interactions through global metagenomics.</title>
        <authorList>
            <person name="Schulz F."/>
            <person name="Roux S."/>
            <person name="Paez-Espino D."/>
            <person name="Jungbluth S."/>
            <person name="Walsh D.A."/>
            <person name="Denef V.J."/>
            <person name="McMahon K.D."/>
            <person name="Konstantinidis K.T."/>
            <person name="Eloe-Fadrosh E.A."/>
            <person name="Kyrpides N.C."/>
            <person name="Woyke T."/>
        </authorList>
    </citation>
    <scope>NUCLEOTIDE SEQUENCE</scope>
    <source>
        <strain evidence="3">GVMAG-M-3300019093-7</strain>
    </source>
</reference>
<feature type="compositionally biased region" description="Basic residues" evidence="1">
    <location>
        <begin position="650"/>
        <end position="673"/>
    </location>
</feature>
<protein>
    <recommendedName>
        <fullName evidence="2">Fungal lipase-type domain-containing protein</fullName>
    </recommendedName>
</protein>
<accession>A0A6C0BUB3</accession>
<evidence type="ECO:0000259" key="2">
    <source>
        <dbReference type="Pfam" id="PF01764"/>
    </source>
</evidence>
<dbReference type="InterPro" id="IPR029058">
    <property type="entry name" value="AB_hydrolase_fold"/>
</dbReference>
<sequence length="673" mass="75505">MTTSKQKIGKKQNKTFRKQCGGLFGISMGNISMGKKPLPVSVNTTSTTNVVNGIGNVSLITFIGTVMSRLTYLKDCGYLERYMQIFGDHDINLYTNTDDYKIMTKCKQYTDPPVFNDTLKENPIPTSVLNSIKNADIKNIFDDAEVYKEGPNVKFFKNSDGKDYVDFLNYAKHVNYVNRETNITGDGAEVISNDKIKKQENTGTDAQDLNIDITNTDTMNTDIINPPQENNIINQINDPNGNVKCISVAWSNYSIAYIVADKRMNSIWVSFRGTASVKSMMSYLNVTAAYPQKICPDGDGYLSGIYKLTSEHIHTILESMRDLVNNFLKSDNIKVFTSGHSLGGAMCTIFSYLWIGIKKTPPYNDAGFEKLSDSIVCISVASPRVLNKTVCDKYQEFIKNKQIMYKRVMTKGDPVIDLPLEMQGFYHPTKGMEDNEIEVMNYCENLSSFITGSSVNFFSSDKAKQQGSKQVKIAYDKPLNCVKKIPPAYIYSSIRNPLAHPFYLYISFFKVMFNPTVGEIARTKAGTNIKAQIAGGDTLCRVIISNASKQRFAGFFKSNESRIQESTGVFSKYTGKIGEKFNIDPNKQDVLMTIAAFDNLKSKMTKLDNNNINQVDPLFMTPVSGIDIFNKEHSSPNVNCLNSNSTKIVGGKKRNNRSHKIKHKKVKHNKTKK</sequence>
<proteinExistence type="predicted"/>